<evidence type="ECO:0000313" key="1">
    <source>
        <dbReference type="EMBL" id="KAG5935696.1"/>
    </source>
</evidence>
<name>A0A9P7MAU8_9HYPO</name>
<dbReference type="Proteomes" id="UP000706124">
    <property type="component" value="Unassembled WGS sequence"/>
</dbReference>
<proteinExistence type="predicted"/>
<sequence length="136" mass="15313">MTTVGEDHLSIRFKHGVHTFFLFVEASEPMSKVREELIGILKARYPRGLTTSIAPPKTTPLPSEPILVYGKLKVPNNPSKGWERVETGKNDAYSATKCGFKNNSSVAFAFVADPCDDAEFEVEWPKYDDDLYEQQQ</sequence>
<dbReference type="EMBL" id="SRPO01000245">
    <property type="protein sequence ID" value="KAG5935696.1"/>
    <property type="molecule type" value="Genomic_DNA"/>
</dbReference>
<dbReference type="AlphaFoldDB" id="A0A9P7MAU8"/>
<reference evidence="1 2" key="1">
    <citation type="journal article" date="2020" name="bioRxiv">
        <title>Whole genome comparisons of ergot fungi reveals the divergence and evolution of species within the genus Claviceps are the result of varying mechanisms driving genome evolution and host range expansion.</title>
        <authorList>
            <person name="Wyka S.A."/>
            <person name="Mondo S.J."/>
            <person name="Liu M."/>
            <person name="Dettman J."/>
            <person name="Nalam V."/>
            <person name="Broders K.D."/>
        </authorList>
    </citation>
    <scope>NUCLEOTIDE SEQUENCE [LARGE SCALE GENOMIC DNA]</scope>
    <source>
        <strain evidence="1 2">CCC 1485</strain>
    </source>
</reference>
<gene>
    <name evidence="1" type="ORF">E4U60_003008</name>
</gene>
<organism evidence="1 2">
    <name type="scientific">Claviceps pazoutovae</name>
    <dbReference type="NCBI Taxonomy" id="1649127"/>
    <lineage>
        <taxon>Eukaryota</taxon>
        <taxon>Fungi</taxon>
        <taxon>Dikarya</taxon>
        <taxon>Ascomycota</taxon>
        <taxon>Pezizomycotina</taxon>
        <taxon>Sordariomycetes</taxon>
        <taxon>Hypocreomycetidae</taxon>
        <taxon>Hypocreales</taxon>
        <taxon>Clavicipitaceae</taxon>
        <taxon>Claviceps</taxon>
    </lineage>
</organism>
<evidence type="ECO:0000313" key="2">
    <source>
        <dbReference type="Proteomes" id="UP000706124"/>
    </source>
</evidence>
<protein>
    <submittedName>
        <fullName evidence="1">Uncharacterized protein</fullName>
    </submittedName>
</protein>
<dbReference type="OrthoDB" id="5376498at2759"/>
<keyword evidence="2" id="KW-1185">Reference proteome</keyword>
<accession>A0A9P7MAU8</accession>
<comment type="caution">
    <text evidence="1">The sequence shown here is derived from an EMBL/GenBank/DDBJ whole genome shotgun (WGS) entry which is preliminary data.</text>
</comment>